<dbReference type="Pfam" id="PF21820">
    <property type="entry name" value="DUF6886"/>
    <property type="match status" value="1"/>
</dbReference>
<dbReference type="RefSeq" id="WP_138185486.1">
    <property type="nucleotide sequence ID" value="NZ_LS992241.1"/>
</dbReference>
<name>A0A383R8E3_PAEAL</name>
<organism evidence="1 2">
    <name type="scientific">Paenibacillus alvei</name>
    <name type="common">Bacillus alvei</name>
    <dbReference type="NCBI Taxonomy" id="44250"/>
    <lineage>
        <taxon>Bacteria</taxon>
        <taxon>Bacillati</taxon>
        <taxon>Bacillota</taxon>
        <taxon>Bacilli</taxon>
        <taxon>Bacillales</taxon>
        <taxon>Paenibacillaceae</taxon>
        <taxon>Paenibacillus</taxon>
    </lineage>
</organism>
<dbReference type="AlphaFoldDB" id="A0A383R8E3"/>
<gene>
    <name evidence="1" type="ORF">PBLR_11797</name>
</gene>
<reference evidence="2" key="1">
    <citation type="submission" date="2018-08" db="EMBL/GenBank/DDBJ databases">
        <authorList>
            <person name="Chevrot R."/>
        </authorList>
    </citation>
    <scope>NUCLEOTIDE SEQUENCE [LARGE SCALE GENOMIC DNA]</scope>
</reference>
<dbReference type="InterPro" id="IPR049253">
    <property type="entry name" value="DUF6886"/>
</dbReference>
<sequence>MLYHFSEDSTISTFVPRPAKQSHIPPAVWAINEENAVHYFLPRDCPRVIYAKSDMMSTEDEARFFGHTVANKIIVVENDWLEQISNTTIYKYTFEDSTFQLLDENAGYYISEQTVNPIQIEPMTNLIQHIVRTGVELQFTPNLHPIYNAVLASTVDAFSIIRFQHAKPLVAE</sequence>
<accession>A0A383R8E3</accession>
<protein>
    <submittedName>
        <fullName evidence="1">Uncharacterized protein</fullName>
    </submittedName>
</protein>
<evidence type="ECO:0000313" key="2">
    <source>
        <dbReference type="Proteomes" id="UP000304148"/>
    </source>
</evidence>
<dbReference type="EMBL" id="LS992241">
    <property type="protein sequence ID" value="SYX83375.1"/>
    <property type="molecule type" value="Genomic_DNA"/>
</dbReference>
<dbReference type="Proteomes" id="UP000304148">
    <property type="component" value="Chromosome"/>
</dbReference>
<evidence type="ECO:0000313" key="1">
    <source>
        <dbReference type="EMBL" id="SYX83375.1"/>
    </source>
</evidence>
<proteinExistence type="predicted"/>